<accession>A0A543CR61</accession>
<dbReference type="EMBL" id="VFOZ01000001">
    <property type="protein sequence ID" value="TQL99581.1"/>
    <property type="molecule type" value="Genomic_DNA"/>
</dbReference>
<evidence type="ECO:0008006" key="4">
    <source>
        <dbReference type="Google" id="ProtNLM"/>
    </source>
</evidence>
<gene>
    <name evidence="2" type="ORF">FB559_5275</name>
</gene>
<evidence type="ECO:0000313" key="3">
    <source>
        <dbReference type="Proteomes" id="UP000316096"/>
    </source>
</evidence>
<dbReference type="AlphaFoldDB" id="A0A543CR61"/>
<dbReference type="OrthoDB" id="3549118at2"/>
<keyword evidence="1" id="KW-0732">Signal</keyword>
<feature type="chain" id="PRO_5021744071" description="Dehydratase" evidence="1">
    <location>
        <begin position="27"/>
        <end position="189"/>
    </location>
</feature>
<sequence length="189" mass="19437">MIKSIGKHAMATATVIALGGTGAASAQESARASVFSAAYTCTVPVLGARPIVINGTLNAMADRVVVGQPVRFQLHIARLSLRAPVTIDSWTAVAGIDVNGAQATSFRMAGSGGPVAPGQPISGDLYGTWVPRARGVDRFRGGGVAITARVARIGVLTASCLPATPRPVIETVMVLPHRVLRARYLGVDG</sequence>
<reference evidence="2 3" key="1">
    <citation type="submission" date="2019-06" db="EMBL/GenBank/DDBJ databases">
        <title>Sequencing the genomes of 1000 actinobacteria strains.</title>
        <authorList>
            <person name="Klenk H.-P."/>
        </authorList>
    </citation>
    <scope>NUCLEOTIDE SEQUENCE [LARGE SCALE GENOMIC DNA]</scope>
    <source>
        <strain evidence="2 3">DSM 102200</strain>
    </source>
</reference>
<protein>
    <recommendedName>
        <fullName evidence="4">Dehydratase</fullName>
    </recommendedName>
</protein>
<keyword evidence="3" id="KW-1185">Reference proteome</keyword>
<dbReference type="Proteomes" id="UP000316096">
    <property type="component" value="Unassembled WGS sequence"/>
</dbReference>
<proteinExistence type="predicted"/>
<organism evidence="2 3">
    <name type="scientific">Actinoallomurus bryophytorum</name>
    <dbReference type="NCBI Taxonomy" id="1490222"/>
    <lineage>
        <taxon>Bacteria</taxon>
        <taxon>Bacillati</taxon>
        <taxon>Actinomycetota</taxon>
        <taxon>Actinomycetes</taxon>
        <taxon>Streptosporangiales</taxon>
        <taxon>Thermomonosporaceae</taxon>
        <taxon>Actinoallomurus</taxon>
    </lineage>
</organism>
<dbReference type="RefSeq" id="WP_141958482.1">
    <property type="nucleotide sequence ID" value="NZ_VFOZ01000001.1"/>
</dbReference>
<name>A0A543CR61_9ACTN</name>
<comment type="caution">
    <text evidence="2">The sequence shown here is derived from an EMBL/GenBank/DDBJ whole genome shotgun (WGS) entry which is preliminary data.</text>
</comment>
<evidence type="ECO:0000256" key="1">
    <source>
        <dbReference type="SAM" id="SignalP"/>
    </source>
</evidence>
<feature type="signal peptide" evidence="1">
    <location>
        <begin position="1"/>
        <end position="26"/>
    </location>
</feature>
<evidence type="ECO:0000313" key="2">
    <source>
        <dbReference type="EMBL" id="TQL99581.1"/>
    </source>
</evidence>